<evidence type="ECO:0000256" key="1">
    <source>
        <dbReference type="SAM" id="MobiDB-lite"/>
    </source>
</evidence>
<keyword evidence="3" id="KW-1185">Reference proteome</keyword>
<sequence>MSKNSQSSPPVAGELIGAEQSGSNNRFIEEPPFLTPKQVKKFLSFLTKEEMAVYETLTDEQKTFYLNVLKRAQAEVKKTGGCLDNHKKIDKLEKRSQVSDDRLSITDELKNWGISREEWNSTNERNKLEERVKEFSLPDKEFTERLPSRVEDQDINKIASPPVAGELIGPEQSGSKNNNRFIEEPPFLTPKQLKKFLSFLTKEEMAVYETLTDEQKTFYLNVLKRAQAEVKKTGGCLDNHKKIDKLEKRSQVSDDRLSITDELKNWGISREEWNSTNERNKLEERVKEFSLPDKEFTERLPSRVEDQDTNKIENPDYMQIIF</sequence>
<evidence type="ECO:0000313" key="2">
    <source>
        <dbReference type="EMBL" id="POG66896.1"/>
    </source>
</evidence>
<proteinExistence type="predicted"/>
<comment type="caution">
    <text evidence="2">The sequence shown here is derived from an EMBL/GenBank/DDBJ whole genome shotgun (WGS) entry which is preliminary data.</text>
</comment>
<dbReference type="AlphaFoldDB" id="A0A2P4PND5"/>
<dbReference type="Proteomes" id="UP000018888">
    <property type="component" value="Unassembled WGS sequence"/>
</dbReference>
<dbReference type="VEuPathDB" id="FungiDB:RhiirFUN_009711"/>
<organism evidence="2 3">
    <name type="scientific">Rhizophagus irregularis (strain DAOM 181602 / DAOM 197198 / MUCL 43194)</name>
    <name type="common">Arbuscular mycorrhizal fungus</name>
    <name type="synonym">Glomus intraradices</name>
    <dbReference type="NCBI Taxonomy" id="747089"/>
    <lineage>
        <taxon>Eukaryota</taxon>
        <taxon>Fungi</taxon>
        <taxon>Fungi incertae sedis</taxon>
        <taxon>Mucoromycota</taxon>
        <taxon>Glomeromycotina</taxon>
        <taxon>Glomeromycetes</taxon>
        <taxon>Glomerales</taxon>
        <taxon>Glomeraceae</taxon>
        <taxon>Rhizophagus</taxon>
    </lineage>
</organism>
<evidence type="ECO:0000313" key="3">
    <source>
        <dbReference type="Proteomes" id="UP000018888"/>
    </source>
</evidence>
<dbReference type="VEuPathDB" id="FungiDB:RhiirFUN_009713"/>
<gene>
    <name evidence="2" type="ORF">GLOIN_2v1843875</name>
</gene>
<dbReference type="EMBL" id="AUPC02000181">
    <property type="protein sequence ID" value="POG66896.1"/>
    <property type="molecule type" value="Genomic_DNA"/>
</dbReference>
<name>A0A2P4PND5_RHIID</name>
<reference evidence="2 3" key="1">
    <citation type="journal article" date="2013" name="Proc. Natl. Acad. Sci. U.S.A.">
        <title>Genome of an arbuscular mycorrhizal fungus provides insight into the oldest plant symbiosis.</title>
        <authorList>
            <person name="Tisserant E."/>
            <person name="Malbreil M."/>
            <person name="Kuo A."/>
            <person name="Kohler A."/>
            <person name="Symeonidi A."/>
            <person name="Balestrini R."/>
            <person name="Charron P."/>
            <person name="Duensing N."/>
            <person name="Frei Dit Frey N."/>
            <person name="Gianinazzi-Pearson V."/>
            <person name="Gilbert L.B."/>
            <person name="Handa Y."/>
            <person name="Herr J.R."/>
            <person name="Hijri M."/>
            <person name="Koul R."/>
            <person name="Kawaguchi M."/>
            <person name="Krajinski F."/>
            <person name="Lammers P.J."/>
            <person name="Masclaux F.G."/>
            <person name="Murat C."/>
            <person name="Morin E."/>
            <person name="Ndikumana S."/>
            <person name="Pagni M."/>
            <person name="Petitpierre D."/>
            <person name="Requena N."/>
            <person name="Rosikiewicz P."/>
            <person name="Riley R."/>
            <person name="Saito K."/>
            <person name="San Clemente H."/>
            <person name="Shapiro H."/>
            <person name="van Tuinen D."/>
            <person name="Becard G."/>
            <person name="Bonfante P."/>
            <person name="Paszkowski U."/>
            <person name="Shachar-Hill Y.Y."/>
            <person name="Tuskan G.A."/>
            <person name="Young P.W."/>
            <person name="Sanders I.R."/>
            <person name="Henrissat B."/>
            <person name="Rensing S.A."/>
            <person name="Grigoriev I.V."/>
            <person name="Corradi N."/>
            <person name="Roux C."/>
            <person name="Martin F."/>
        </authorList>
    </citation>
    <scope>NUCLEOTIDE SEQUENCE [LARGE SCALE GENOMIC DNA]</scope>
    <source>
        <strain evidence="2 3">DAOM 197198</strain>
    </source>
</reference>
<accession>A0A2P4PND5</accession>
<protein>
    <submittedName>
        <fullName evidence="2">Uncharacterized protein</fullName>
    </submittedName>
</protein>
<reference evidence="2 3" key="2">
    <citation type="journal article" date="2018" name="New Phytol.">
        <title>High intraspecific genome diversity in the model arbuscular mycorrhizal symbiont Rhizophagus irregularis.</title>
        <authorList>
            <person name="Chen E.C.H."/>
            <person name="Morin E."/>
            <person name="Beaudet D."/>
            <person name="Noel J."/>
            <person name="Yildirir G."/>
            <person name="Ndikumana S."/>
            <person name="Charron P."/>
            <person name="St-Onge C."/>
            <person name="Giorgi J."/>
            <person name="Kruger M."/>
            <person name="Marton T."/>
            <person name="Ropars J."/>
            <person name="Grigoriev I.V."/>
            <person name="Hainaut M."/>
            <person name="Henrissat B."/>
            <person name="Roux C."/>
            <person name="Martin F."/>
            <person name="Corradi N."/>
        </authorList>
    </citation>
    <scope>NUCLEOTIDE SEQUENCE [LARGE SCALE GENOMIC DNA]</scope>
    <source>
        <strain evidence="2 3">DAOM 197198</strain>
    </source>
</reference>
<feature type="region of interest" description="Disordered" evidence="1">
    <location>
        <begin position="1"/>
        <end position="30"/>
    </location>
</feature>